<gene>
    <name evidence="3" type="ORF">CYNAS_LOCUS18571</name>
</gene>
<keyword evidence="2" id="KW-0812">Transmembrane</keyword>
<feature type="compositionally biased region" description="Basic and acidic residues" evidence="1">
    <location>
        <begin position="80"/>
        <end position="95"/>
    </location>
</feature>
<keyword evidence="2" id="KW-0472">Membrane</keyword>
<keyword evidence="2" id="KW-1133">Transmembrane helix</keyword>
<evidence type="ECO:0000313" key="4">
    <source>
        <dbReference type="Proteomes" id="UP001176961"/>
    </source>
</evidence>
<protein>
    <submittedName>
        <fullName evidence="3">Uncharacterized protein</fullName>
    </submittedName>
</protein>
<feature type="region of interest" description="Disordered" evidence="1">
    <location>
        <begin position="66"/>
        <end position="112"/>
    </location>
</feature>
<name>A0AA36MDZ8_CYLNA</name>
<comment type="caution">
    <text evidence="3">The sequence shown here is derived from an EMBL/GenBank/DDBJ whole genome shotgun (WGS) entry which is preliminary data.</text>
</comment>
<dbReference type="Proteomes" id="UP001176961">
    <property type="component" value="Unassembled WGS sequence"/>
</dbReference>
<evidence type="ECO:0000313" key="3">
    <source>
        <dbReference type="EMBL" id="CAJ0606588.1"/>
    </source>
</evidence>
<reference evidence="3" key="1">
    <citation type="submission" date="2023-07" db="EMBL/GenBank/DDBJ databases">
        <authorList>
            <consortium name="CYATHOMIX"/>
        </authorList>
    </citation>
    <scope>NUCLEOTIDE SEQUENCE</scope>
    <source>
        <strain evidence="3">N/A</strain>
    </source>
</reference>
<dbReference type="EMBL" id="CATQJL010000316">
    <property type="protein sequence ID" value="CAJ0606588.1"/>
    <property type="molecule type" value="Genomic_DNA"/>
</dbReference>
<feature type="transmembrane region" description="Helical" evidence="2">
    <location>
        <begin position="20"/>
        <end position="39"/>
    </location>
</feature>
<sequence>MSVSARELCPKPGVPLPIVLLLPTIILVGFLLCWCYWCYRREVPPQGPVMLMTPIMTPTAPLQPSPVIHPSYAPSIPSASHHDTKSESRRSREYLSAHAHRSSDEATDMSFK</sequence>
<proteinExistence type="predicted"/>
<keyword evidence="4" id="KW-1185">Reference proteome</keyword>
<evidence type="ECO:0000256" key="2">
    <source>
        <dbReference type="SAM" id="Phobius"/>
    </source>
</evidence>
<organism evidence="3 4">
    <name type="scientific">Cylicocyclus nassatus</name>
    <name type="common">Nematode worm</name>
    <dbReference type="NCBI Taxonomy" id="53992"/>
    <lineage>
        <taxon>Eukaryota</taxon>
        <taxon>Metazoa</taxon>
        <taxon>Ecdysozoa</taxon>
        <taxon>Nematoda</taxon>
        <taxon>Chromadorea</taxon>
        <taxon>Rhabditida</taxon>
        <taxon>Rhabditina</taxon>
        <taxon>Rhabditomorpha</taxon>
        <taxon>Strongyloidea</taxon>
        <taxon>Strongylidae</taxon>
        <taxon>Cylicocyclus</taxon>
    </lineage>
</organism>
<evidence type="ECO:0000256" key="1">
    <source>
        <dbReference type="SAM" id="MobiDB-lite"/>
    </source>
</evidence>
<dbReference type="AlphaFoldDB" id="A0AA36MDZ8"/>
<accession>A0AA36MDZ8</accession>